<comment type="similarity">
    <text evidence="6">Belongs to the CFAP144 family.</text>
</comment>
<keyword evidence="5" id="KW-0966">Cell projection</keyword>
<gene>
    <name evidence="8" type="ORF">CSSPJE1EN1_LOCUS7585</name>
</gene>
<keyword evidence="9" id="KW-1185">Reference proteome</keyword>
<feature type="region of interest" description="Disordered" evidence="7">
    <location>
        <begin position="1"/>
        <end position="20"/>
    </location>
</feature>
<evidence type="ECO:0000256" key="1">
    <source>
        <dbReference type="ARBA" id="ARBA00004138"/>
    </source>
</evidence>
<dbReference type="Proteomes" id="UP001497444">
    <property type="component" value="Chromosome 14"/>
</dbReference>
<accession>A0ABP0W994</accession>
<dbReference type="InterPro" id="IPR029214">
    <property type="entry name" value="CFAP144"/>
</dbReference>
<evidence type="ECO:0000256" key="5">
    <source>
        <dbReference type="ARBA" id="ARBA00023273"/>
    </source>
</evidence>
<evidence type="ECO:0000256" key="2">
    <source>
        <dbReference type="ARBA" id="ARBA00004245"/>
    </source>
</evidence>
<evidence type="ECO:0000256" key="4">
    <source>
        <dbReference type="ARBA" id="ARBA00023212"/>
    </source>
</evidence>
<evidence type="ECO:0000256" key="3">
    <source>
        <dbReference type="ARBA" id="ARBA00022490"/>
    </source>
</evidence>
<protein>
    <submittedName>
        <fullName evidence="8">Uncharacterized protein</fullName>
    </submittedName>
</protein>
<dbReference type="Pfam" id="PF14886">
    <property type="entry name" value="FAM183"/>
    <property type="match status" value="1"/>
</dbReference>
<name>A0ABP0W994_9BRYO</name>
<evidence type="ECO:0000313" key="9">
    <source>
        <dbReference type="Proteomes" id="UP001497444"/>
    </source>
</evidence>
<organism evidence="8 9">
    <name type="scientific">Sphagnum jensenii</name>
    <dbReference type="NCBI Taxonomy" id="128206"/>
    <lineage>
        <taxon>Eukaryota</taxon>
        <taxon>Viridiplantae</taxon>
        <taxon>Streptophyta</taxon>
        <taxon>Embryophyta</taxon>
        <taxon>Bryophyta</taxon>
        <taxon>Sphagnophytina</taxon>
        <taxon>Sphagnopsida</taxon>
        <taxon>Sphagnales</taxon>
        <taxon>Sphagnaceae</taxon>
        <taxon>Sphagnum</taxon>
    </lineage>
</organism>
<feature type="region of interest" description="Disordered" evidence="7">
    <location>
        <begin position="161"/>
        <end position="182"/>
    </location>
</feature>
<reference evidence="8" key="1">
    <citation type="submission" date="2024-02" db="EMBL/GenBank/DDBJ databases">
        <authorList>
            <consortium name="ELIXIR-Norway"/>
            <consortium name="Elixir Norway"/>
        </authorList>
    </citation>
    <scope>NUCLEOTIDE SEQUENCE</scope>
</reference>
<dbReference type="EMBL" id="OZ020109">
    <property type="protein sequence ID" value="CAK9262107.1"/>
    <property type="molecule type" value="Genomic_DNA"/>
</dbReference>
<evidence type="ECO:0000256" key="6">
    <source>
        <dbReference type="ARBA" id="ARBA00034777"/>
    </source>
</evidence>
<feature type="compositionally biased region" description="Polar residues" evidence="7">
    <location>
        <begin position="173"/>
        <end position="182"/>
    </location>
</feature>
<proteinExistence type="inferred from homology"/>
<keyword evidence="4" id="KW-0206">Cytoskeleton</keyword>
<evidence type="ECO:0000313" key="8">
    <source>
        <dbReference type="EMBL" id="CAK9262107.1"/>
    </source>
</evidence>
<keyword evidence="3" id="KW-0963">Cytoplasm</keyword>
<dbReference type="PANTHER" id="PTHR33865">
    <property type="entry name" value="PROTEIN FAM183B"/>
    <property type="match status" value="1"/>
</dbReference>
<evidence type="ECO:0000256" key="7">
    <source>
        <dbReference type="SAM" id="MobiDB-lite"/>
    </source>
</evidence>
<dbReference type="PANTHER" id="PTHR33865:SF3">
    <property type="entry name" value="PROTEIN FAM183B"/>
    <property type="match status" value="1"/>
</dbReference>
<sequence length="182" mass="20483">MATIVPSSPPSSPKIYRKPAPMDPISANRVWKEHCDKCDAIPTLQGPFQIDPRTMFILTDKVTNVHPSIKVTRKEYEDALKLMETLSPIKNAQMPPPDKYDLPLTAAQEIGWNTKPLVKKNPLFTFERNACEVTLYAHKYFMSLGVNPFAKKKPIVGQIGKNKEPTIRKGSPINVNENNKAK</sequence>
<comment type="subcellular location">
    <subcellularLocation>
        <location evidence="1">Cell projection</location>
        <location evidence="1">Cilium</location>
    </subcellularLocation>
    <subcellularLocation>
        <location evidence="2">Cytoplasm</location>
        <location evidence="2">Cytoskeleton</location>
    </subcellularLocation>
</comment>